<dbReference type="GO" id="GO:0019243">
    <property type="term" value="P:methylglyoxal catabolic process to D-lactate via S-lactoyl-glutathione"/>
    <property type="evidence" value="ECO:0007669"/>
    <property type="project" value="InterPro"/>
</dbReference>
<dbReference type="SMART" id="SM00849">
    <property type="entry name" value="Lactamase_B"/>
    <property type="match status" value="1"/>
</dbReference>
<dbReference type="InterPro" id="IPR017782">
    <property type="entry name" value="Hydroxyacylglutathione_Hdrlase"/>
</dbReference>
<keyword evidence="3" id="KW-0479">Metal-binding</keyword>
<dbReference type="EMBL" id="UYRX01000770">
    <property type="protein sequence ID" value="VDK86097.1"/>
    <property type="molecule type" value="Genomic_DNA"/>
</dbReference>
<organism evidence="7 8">
    <name type="scientific">Litomosoides sigmodontis</name>
    <name type="common">Filarial nematode worm</name>
    <dbReference type="NCBI Taxonomy" id="42156"/>
    <lineage>
        <taxon>Eukaryota</taxon>
        <taxon>Metazoa</taxon>
        <taxon>Ecdysozoa</taxon>
        <taxon>Nematoda</taxon>
        <taxon>Chromadorea</taxon>
        <taxon>Rhabditida</taxon>
        <taxon>Spirurina</taxon>
        <taxon>Spiruromorpha</taxon>
        <taxon>Filarioidea</taxon>
        <taxon>Onchocercidae</taxon>
        <taxon>Litomosoides</taxon>
    </lineage>
</organism>
<dbReference type="AlphaFoldDB" id="A0A3P6TLN4"/>
<dbReference type="Gene3D" id="3.60.15.10">
    <property type="entry name" value="Ribonuclease Z/Hydroxyacylglutathione hydrolase-like"/>
    <property type="match status" value="1"/>
</dbReference>
<proteinExistence type="inferred from homology"/>
<dbReference type="OrthoDB" id="449487at2759"/>
<dbReference type="CDD" id="cd07723">
    <property type="entry name" value="hydroxyacylglutathione_hydrolase_MBL-fold"/>
    <property type="match status" value="1"/>
</dbReference>
<keyword evidence="5" id="KW-0862">Zinc</keyword>
<evidence type="ECO:0000256" key="3">
    <source>
        <dbReference type="ARBA" id="ARBA00022723"/>
    </source>
</evidence>
<dbReference type="Pfam" id="PF00753">
    <property type="entry name" value="Lactamase_B"/>
    <property type="match status" value="1"/>
</dbReference>
<keyword evidence="8" id="KW-1185">Reference proteome</keyword>
<dbReference type="InterPro" id="IPR036866">
    <property type="entry name" value="RibonucZ/Hydroxyglut_hydro"/>
</dbReference>
<accession>A0A3P6TLN4</accession>
<feature type="domain" description="Metallo-beta-lactamase" evidence="6">
    <location>
        <begin position="63"/>
        <end position="223"/>
    </location>
</feature>
<dbReference type="GO" id="GO:0046872">
    <property type="term" value="F:metal ion binding"/>
    <property type="evidence" value="ECO:0007669"/>
    <property type="project" value="UniProtKB-KW"/>
</dbReference>
<dbReference type="PANTHER" id="PTHR11935:SF116">
    <property type="entry name" value="HYDROLASE PNKD-RELATED"/>
    <property type="match status" value="1"/>
</dbReference>
<reference evidence="7 8" key="1">
    <citation type="submission" date="2018-08" db="EMBL/GenBank/DDBJ databases">
        <authorList>
            <person name="Laetsch R D."/>
            <person name="Stevens L."/>
            <person name="Kumar S."/>
            <person name="Blaxter L. M."/>
        </authorList>
    </citation>
    <scope>NUCLEOTIDE SEQUENCE [LARGE SCALE GENOMIC DNA]</scope>
</reference>
<evidence type="ECO:0000256" key="4">
    <source>
        <dbReference type="ARBA" id="ARBA00022801"/>
    </source>
</evidence>
<dbReference type="SUPFAM" id="SSF56281">
    <property type="entry name" value="Metallo-hydrolase/oxidoreductase"/>
    <property type="match status" value="1"/>
</dbReference>
<gene>
    <name evidence="7" type="ORF">NLS_LOCUS7445</name>
</gene>
<dbReference type="PANTHER" id="PTHR11935">
    <property type="entry name" value="BETA LACTAMASE DOMAIN"/>
    <property type="match status" value="1"/>
</dbReference>
<evidence type="ECO:0000256" key="1">
    <source>
        <dbReference type="ARBA" id="ARBA00001947"/>
    </source>
</evidence>
<evidence type="ECO:0000313" key="7">
    <source>
        <dbReference type="EMBL" id="VDK86097.1"/>
    </source>
</evidence>
<dbReference type="STRING" id="42156.A0A3P6TLN4"/>
<dbReference type="Proteomes" id="UP000277928">
    <property type="component" value="Unassembled WGS sequence"/>
</dbReference>
<dbReference type="InterPro" id="IPR032282">
    <property type="entry name" value="HAGH_C"/>
</dbReference>
<evidence type="ECO:0000313" key="8">
    <source>
        <dbReference type="Proteomes" id="UP000277928"/>
    </source>
</evidence>
<evidence type="ECO:0000256" key="5">
    <source>
        <dbReference type="ARBA" id="ARBA00022833"/>
    </source>
</evidence>
<dbReference type="NCBIfam" id="TIGR03413">
    <property type="entry name" value="GSH_gloB"/>
    <property type="match status" value="1"/>
</dbReference>
<dbReference type="GO" id="GO:0004416">
    <property type="term" value="F:hydroxyacylglutathione hydrolase activity"/>
    <property type="evidence" value="ECO:0007669"/>
    <property type="project" value="InterPro"/>
</dbReference>
<protein>
    <recommendedName>
        <fullName evidence="6">Metallo-beta-lactamase domain-containing protein</fullName>
    </recommendedName>
</protein>
<comment type="cofactor">
    <cofactor evidence="1">
        <name>Zn(2+)</name>
        <dbReference type="ChEBI" id="CHEBI:29105"/>
    </cofactor>
</comment>
<dbReference type="Pfam" id="PF16123">
    <property type="entry name" value="HAGH_C"/>
    <property type="match status" value="1"/>
</dbReference>
<keyword evidence="4" id="KW-0378">Hydrolase</keyword>
<comment type="similarity">
    <text evidence="2">Belongs to the metallo-beta-lactamase superfamily. Glyoxalase II family.</text>
</comment>
<sequence length="345" mass="39151">MKIKKDSLAFRFIYHIYNTNCFGAWYTKRQLNRVREKRPNGHSSAATFTYGDIAVTAVPQNSDNYSYVVICGSTNDCVVIDVGDAQPILQYLRDKHKIPHAALVTHKHWDHCYGNRELKKRYKELNIYGGEIDRPADVNIYVRSEAVIQIGKLHFKAFHVPGHTAGHMIYALQLNDEFKCLFTGDFLFIAGIGKIFEGSISQMINSLLMLNDFPPDTIIFPGHEYGMLNLSFALSLEKDNEVLKAMSKAAYEKRTARSPIVGVTLADEYNSNPYLRTCSLKFRKALVAAGYDVPAEAKVVDDPDIDEVKDNSMEAQIAVFDALEKAKNDFTKKFVKQIERKDYPK</sequence>
<dbReference type="InterPro" id="IPR001279">
    <property type="entry name" value="Metallo-B-lactamas"/>
</dbReference>
<evidence type="ECO:0000256" key="2">
    <source>
        <dbReference type="ARBA" id="ARBA00006759"/>
    </source>
</evidence>
<dbReference type="OMA" id="NYAYIFY"/>
<dbReference type="InterPro" id="IPR035680">
    <property type="entry name" value="Clx_II_MBL"/>
</dbReference>
<name>A0A3P6TLN4_LITSI</name>
<dbReference type="HAMAP" id="MF_01374">
    <property type="entry name" value="Glyoxalase_2"/>
    <property type="match status" value="1"/>
</dbReference>
<evidence type="ECO:0000259" key="6">
    <source>
        <dbReference type="SMART" id="SM00849"/>
    </source>
</evidence>